<dbReference type="SUPFAM" id="SSF49265">
    <property type="entry name" value="Fibronectin type III"/>
    <property type="match status" value="1"/>
</dbReference>
<protein>
    <submittedName>
        <fullName evidence="4">Adhesin</fullName>
    </submittedName>
</protein>
<dbReference type="RefSeq" id="WP_097549780.1">
    <property type="nucleotide sequence ID" value="NZ_NSLY01000007.1"/>
</dbReference>
<dbReference type="Pfam" id="PF07675">
    <property type="entry name" value="Cleaved_Adhesin"/>
    <property type="match status" value="1"/>
</dbReference>
<proteinExistence type="predicted"/>
<dbReference type="InterPro" id="IPR013783">
    <property type="entry name" value="Ig-like_fold"/>
</dbReference>
<gene>
    <name evidence="4" type="ORF">CLI71_03900</name>
</gene>
<sequence length="1514" mass="163823">MKKALTTIILSAVGLFASTVSVAQEAHRLTKPNPTLSERQPISFTPLENSIVRKASNGTPRAIDPSVTLWGNATINGEWGYYSFHPQSTGGKISFTQLGKQAQRIAKNGVQIADGKLYTVDFQRYGVGSGELTLYTYDLSTWEGSGKSYNDFSLAALETAQAKDGTVYGEFYNSTASNQQYELGTVDYRTRKRTAFGTTTRKYVAMGVTSDNRLYGIASDGILYKISTTDGVETKIGSTGIELTDDWGGPYFQTGEIDPKDNTFYWYAQDKDYNTALYTVDLTTGAVTKIADTNITLYGMAIAPAPADSDAPAAVSQLAATFNGTSLNGTVSFTLPTKTVGGDNLHGNVDYVITANGTQLATGTAQPGAAISKPVQLSHSGEYSFVVTASNSAGTSPATTVKQWVGFDEPEIVGNPTATLANGVVTIIWTAPTAGVHHGTLGTLTYDVIRIQGRDTTNVATGISNTSCTDDVSAAQQASYIYAVRAISGDVKGSRWTNTAPLVAGSAIEPDWSYRFEGASALSMFKVIDANNDKFTWWCNGVLGYGAMSHQTHATIASDDWLVTPPIHLTSDRVYTVAFKVRNIMDTHRNTLEVKWGKGNNPEQLTNTLIKTFTPDFSETNGQWQVCTADIIPDANGNFYIGFHDNTSAKDKYQIAVDSITITKTSYAAAPDSVKSLTITPAQKGVLQATVSFITPSVSLNGAMLNRVDSFVVSRDGMQIARLDASTPGTRVEWTDKEVPTGGFHTYTIAPFLDGHIGRKSTGKAFIGVDRPHNPTGIVFTDEGTKLKAVWDTFKSTGANGGYFDPEGVSVTFFALEKGEFGYELSDSLTTSNPGETSTTIPFDPNKTTMEDGKTQTLAWFAVRANGDGGQSDYVTARGVVVGPCIPLPFKESMKGGQLDNGFASLLGNEQYNSRKTAAAWRVVPDAASDNDGGSLVWANYVEEYAGKDVEFTIQKGDETSVNMPKVALSGATNPKLFFDLYSLIGNEATLKVLVQTPDGKDHVAAQYDLSKTTKNGWERQTVDLSAYAKERYIIVKFDGVAEGSKVFIGVDNINIINQLERNLAAVSIEAPESVVAGKKGKVKMVVKNLGAATVSRYFALLYINGNQCDAVSRLKELSPMATDTISLKLPVAINEQATSLQVKAMIIYDGDMQLTDNETETKTVKVVPSPYGRINDLKAEVVADNKVVLTWGRPVLPEPERIDDGFEGYAPFAKNMTPWTMVDGDKGMAGALQPSSTFPGQGEPFAFTAFNPNWWIEDMTNVNPGLAPYGGNQYAAAVYGYDSNRKFVAQNNWLISPRLSGRKQEVTFYVMNIATRTGDTNYAEHFDILYSTEGTDTANFVKIKSEKADGTIAYNESANWKRITVEVPEGAKYFAIHHNTPKGKSYIFGVDDVSYEQVSTGADDDITEYVIYRDGKKIASVKGNQQTYTNNRVSGDHVYNVTVMYTSKDGEVNESGFSNDASTSATSVNSVEETPSSYDITNINGVRVRTGAKDKNGLKRGVYIINGKKCVVK</sequence>
<dbReference type="Pfam" id="PF07705">
    <property type="entry name" value="CARDB"/>
    <property type="match status" value="1"/>
</dbReference>
<dbReference type="InterPro" id="IPR036116">
    <property type="entry name" value="FN3_sf"/>
</dbReference>
<dbReference type="InterPro" id="IPR011635">
    <property type="entry name" value="CARDB"/>
</dbReference>
<evidence type="ECO:0000256" key="1">
    <source>
        <dbReference type="SAM" id="SignalP"/>
    </source>
</evidence>
<evidence type="ECO:0000259" key="3">
    <source>
        <dbReference type="Pfam" id="PF07705"/>
    </source>
</evidence>
<dbReference type="NCBIfam" id="NF038128">
    <property type="entry name" value="choice_anch_J"/>
    <property type="match status" value="2"/>
</dbReference>
<keyword evidence="1" id="KW-0732">Signal</keyword>
<name>A0A2A6EGN2_PREIN</name>
<reference evidence="4 5" key="1">
    <citation type="submission" date="2017-09" db="EMBL/GenBank/DDBJ databases">
        <title>Phase variable restriction modification systems are present in the genome sequences of periodontal pathogens Prevotella intermedia, Tannerella forsythia and Porphyromonas gingivalis.</title>
        <authorList>
            <person name="Haigh R.D."/>
            <person name="Crawford L."/>
            <person name="Ralph J."/>
            <person name="Wanford J."/>
            <person name="Vartoukian S.R."/>
            <person name="Hijazib K."/>
            <person name="Wade W."/>
            <person name="Oggioni M.R."/>
        </authorList>
    </citation>
    <scope>NUCLEOTIDE SEQUENCE [LARGE SCALE GENOMIC DNA]</scope>
    <source>
        <strain evidence="4 5">WW2834</strain>
    </source>
</reference>
<organism evidence="4 5">
    <name type="scientific">Prevotella intermedia</name>
    <dbReference type="NCBI Taxonomy" id="28131"/>
    <lineage>
        <taxon>Bacteria</taxon>
        <taxon>Pseudomonadati</taxon>
        <taxon>Bacteroidota</taxon>
        <taxon>Bacteroidia</taxon>
        <taxon>Bacteroidales</taxon>
        <taxon>Prevotellaceae</taxon>
        <taxon>Prevotella</taxon>
    </lineage>
</organism>
<dbReference type="InterPro" id="IPR011628">
    <property type="entry name" value="Cleaved_adhesin"/>
</dbReference>
<evidence type="ECO:0000313" key="5">
    <source>
        <dbReference type="Proteomes" id="UP000219058"/>
    </source>
</evidence>
<dbReference type="EMBL" id="NSLY01000007">
    <property type="protein sequence ID" value="PDP60795.1"/>
    <property type="molecule type" value="Genomic_DNA"/>
</dbReference>
<dbReference type="SUPFAM" id="SSF82171">
    <property type="entry name" value="DPP6 N-terminal domain-like"/>
    <property type="match status" value="1"/>
</dbReference>
<feature type="domain" description="CARDB" evidence="3">
    <location>
        <begin position="1066"/>
        <end position="1145"/>
    </location>
</feature>
<evidence type="ECO:0000313" key="4">
    <source>
        <dbReference type="EMBL" id="PDP60795.1"/>
    </source>
</evidence>
<dbReference type="Gene3D" id="2.60.40.10">
    <property type="entry name" value="Immunoglobulins"/>
    <property type="match status" value="2"/>
</dbReference>
<dbReference type="Gene3D" id="2.60.120.200">
    <property type="match status" value="3"/>
</dbReference>
<evidence type="ECO:0000259" key="2">
    <source>
        <dbReference type="Pfam" id="PF07675"/>
    </source>
</evidence>
<feature type="signal peptide" evidence="1">
    <location>
        <begin position="1"/>
        <end position="23"/>
    </location>
</feature>
<dbReference type="Proteomes" id="UP000219058">
    <property type="component" value="Unassembled WGS sequence"/>
</dbReference>
<feature type="chain" id="PRO_5012088625" evidence="1">
    <location>
        <begin position="24"/>
        <end position="1514"/>
    </location>
</feature>
<feature type="domain" description="Cleaved adhesin" evidence="2">
    <location>
        <begin position="1287"/>
        <end position="1395"/>
    </location>
</feature>
<comment type="caution">
    <text evidence="4">The sequence shown here is derived from an EMBL/GenBank/DDBJ whole genome shotgun (WGS) entry which is preliminary data.</text>
</comment>
<accession>A0A2A6EGN2</accession>